<dbReference type="Proteomes" id="UP000199337">
    <property type="component" value="Unassembled WGS sequence"/>
</dbReference>
<dbReference type="InterPro" id="IPR002780">
    <property type="entry name" value="Hyd_form_HypD"/>
</dbReference>
<gene>
    <name evidence="4" type="ORF">SAMN05660649_02374</name>
</gene>
<sequence>MKVLERLNDPELGQRMLKLVREKAVRAADRLGRPAVLMEVCGTHTTAISRSGLRSLFQGLVELRSGPGCPVCVTAAGDIETMIGLSRIPGVTVATFGDMLRVPGRDSSLERERAAGARIKIVYSPADALELAKNNPAAEVVFLGVGFETTAPLVALSIKQARDTGLNNFTVYSVHKIMPPALRSLLDSGGINVDGLILPGHVCAVTGSESFRFIGEDYGIPAIVTGFTLVDIIDSVNALLNKILSADSATSNNYRWVVKQEGNGEARRVLEECFYTGAAAWRGLGIIKDSGLMIKEELSSYDARNKFGLAASICDEPPGCRCGELLRGLIVPTDCGLFGCRCTPTLPVGPCMVSSEGACAAYYRYERGEVAK</sequence>
<dbReference type="GO" id="GO:0051604">
    <property type="term" value="P:protein maturation"/>
    <property type="evidence" value="ECO:0007669"/>
    <property type="project" value="TreeGrafter"/>
</dbReference>
<dbReference type="GO" id="GO:0070025">
    <property type="term" value="F:carbon monoxide binding"/>
    <property type="evidence" value="ECO:0007669"/>
    <property type="project" value="TreeGrafter"/>
</dbReference>
<evidence type="ECO:0000256" key="3">
    <source>
        <dbReference type="ARBA" id="ARBA00023004"/>
    </source>
</evidence>
<name>A0A1I2TW95_9FIRM</name>
<dbReference type="STRING" id="341036.SAMN05660649_02374"/>
<evidence type="ECO:0000256" key="1">
    <source>
        <dbReference type="ARBA" id="ARBA00007888"/>
    </source>
</evidence>
<proteinExistence type="inferred from homology"/>
<evidence type="ECO:0000313" key="4">
    <source>
        <dbReference type="EMBL" id="SFG69160.1"/>
    </source>
</evidence>
<dbReference type="PANTHER" id="PTHR30149">
    <property type="entry name" value="HYDROGENASE PROTEIN ASSEMBLY PROTEIN HYPD"/>
    <property type="match status" value="1"/>
</dbReference>
<dbReference type="Gene3D" id="3.40.50.11740">
    <property type="entry name" value="HypD, alpha/beta domain 2"/>
    <property type="match status" value="2"/>
</dbReference>
<keyword evidence="3" id="KW-0408">Iron</keyword>
<evidence type="ECO:0000256" key="2">
    <source>
        <dbReference type="ARBA" id="ARBA00022723"/>
    </source>
</evidence>
<dbReference type="GO" id="GO:0051539">
    <property type="term" value="F:4 iron, 4 sulfur cluster binding"/>
    <property type="evidence" value="ECO:0007669"/>
    <property type="project" value="TreeGrafter"/>
</dbReference>
<dbReference type="Pfam" id="PF01924">
    <property type="entry name" value="HypD"/>
    <property type="match status" value="1"/>
</dbReference>
<dbReference type="InterPro" id="IPR042244">
    <property type="entry name" value="HypD_2_sf"/>
</dbReference>
<dbReference type="InterPro" id="IPR042243">
    <property type="entry name" value="HypD_1"/>
</dbReference>
<dbReference type="PANTHER" id="PTHR30149:SF0">
    <property type="entry name" value="HYDROGENASE MATURATION FACTOR HYPD"/>
    <property type="match status" value="1"/>
</dbReference>
<protein>
    <submittedName>
        <fullName evidence="4">Hydrogenase maturation protein HypD</fullName>
    </submittedName>
</protein>
<accession>A0A1I2TW95</accession>
<dbReference type="PIRSF" id="PIRSF005622">
    <property type="entry name" value="Hydrgn_mat_hypD"/>
    <property type="match status" value="1"/>
</dbReference>
<dbReference type="EMBL" id="FOOX01000008">
    <property type="protein sequence ID" value="SFG69160.1"/>
    <property type="molecule type" value="Genomic_DNA"/>
</dbReference>
<reference evidence="5" key="1">
    <citation type="submission" date="2016-10" db="EMBL/GenBank/DDBJ databases">
        <authorList>
            <person name="Varghese N."/>
            <person name="Submissions S."/>
        </authorList>
    </citation>
    <scope>NUCLEOTIDE SEQUENCE [LARGE SCALE GENOMIC DNA]</scope>
    <source>
        <strain evidence="5">DSM 17038</strain>
    </source>
</reference>
<comment type="similarity">
    <text evidence="1">Belongs to the HypD family.</text>
</comment>
<dbReference type="OrthoDB" id="9770424at2"/>
<keyword evidence="5" id="KW-1185">Reference proteome</keyword>
<dbReference type="NCBIfam" id="TIGR00075">
    <property type="entry name" value="hypD"/>
    <property type="match status" value="1"/>
</dbReference>
<dbReference type="GO" id="GO:0005506">
    <property type="term" value="F:iron ion binding"/>
    <property type="evidence" value="ECO:0007669"/>
    <property type="project" value="TreeGrafter"/>
</dbReference>
<dbReference type="AlphaFoldDB" id="A0A1I2TW95"/>
<keyword evidence="2" id="KW-0479">Metal-binding</keyword>
<dbReference type="Gene3D" id="6.10.20.100">
    <property type="match status" value="1"/>
</dbReference>
<organism evidence="4 5">
    <name type="scientific">Desulfotruncus arcticus DSM 17038</name>
    <dbReference type="NCBI Taxonomy" id="1121424"/>
    <lineage>
        <taxon>Bacteria</taxon>
        <taxon>Bacillati</taxon>
        <taxon>Bacillota</taxon>
        <taxon>Clostridia</taxon>
        <taxon>Eubacteriales</taxon>
        <taxon>Desulfallaceae</taxon>
        <taxon>Desulfotruncus</taxon>
    </lineage>
</organism>
<evidence type="ECO:0000313" key="5">
    <source>
        <dbReference type="Proteomes" id="UP000199337"/>
    </source>
</evidence>